<dbReference type="InterPro" id="IPR001878">
    <property type="entry name" value="Znf_CCHC"/>
</dbReference>
<dbReference type="SUPFAM" id="SSF57756">
    <property type="entry name" value="Retrovirus zinc finger-like domains"/>
    <property type="match status" value="1"/>
</dbReference>
<dbReference type="GO" id="GO:0003676">
    <property type="term" value="F:nucleic acid binding"/>
    <property type="evidence" value="ECO:0007669"/>
    <property type="project" value="InterPro"/>
</dbReference>
<dbReference type="PROSITE" id="PS50158">
    <property type="entry name" value="ZF_CCHC"/>
    <property type="match status" value="1"/>
</dbReference>
<accession>A0A484LC84</accession>
<keyword evidence="1" id="KW-0479">Metal-binding</keyword>
<keyword evidence="1" id="KW-0862">Zinc</keyword>
<dbReference type="SMART" id="SM00343">
    <property type="entry name" value="ZnF_C2HC"/>
    <property type="match status" value="1"/>
</dbReference>
<keyword evidence="4" id="KW-1185">Reference proteome</keyword>
<proteinExistence type="predicted"/>
<dbReference type="OrthoDB" id="1751882at2759"/>
<dbReference type="Pfam" id="PF00098">
    <property type="entry name" value="zf-CCHC"/>
    <property type="match status" value="1"/>
</dbReference>
<feature type="domain" description="CCHC-type" evidence="2">
    <location>
        <begin position="38"/>
        <end position="52"/>
    </location>
</feature>
<sequence length="102" mass="11661">MQTHSVASENKSRGWKHPLCDTCGKHHLGECWLAQGLCLGCGRPGHFRRDCPTNPGKPFPTAQLSANQHQHDLRQVNDQRQDLIWPRTRVSNRDELLLVLMQ</sequence>
<evidence type="ECO:0000313" key="4">
    <source>
        <dbReference type="Proteomes" id="UP000595140"/>
    </source>
</evidence>
<dbReference type="GO" id="GO:0008270">
    <property type="term" value="F:zinc ion binding"/>
    <property type="evidence" value="ECO:0007669"/>
    <property type="project" value="UniProtKB-KW"/>
</dbReference>
<dbReference type="InterPro" id="IPR036875">
    <property type="entry name" value="Znf_CCHC_sf"/>
</dbReference>
<name>A0A484LC84_9ASTE</name>
<gene>
    <name evidence="3" type="ORF">CCAM_LOCUS15798</name>
</gene>
<dbReference type="EMBL" id="OOIL02001294">
    <property type="protein sequence ID" value="VFQ74022.1"/>
    <property type="molecule type" value="Genomic_DNA"/>
</dbReference>
<protein>
    <recommendedName>
        <fullName evidence="2">CCHC-type domain-containing protein</fullName>
    </recommendedName>
</protein>
<reference evidence="3 4" key="1">
    <citation type="submission" date="2018-04" db="EMBL/GenBank/DDBJ databases">
        <authorList>
            <person name="Vogel A."/>
        </authorList>
    </citation>
    <scope>NUCLEOTIDE SEQUENCE [LARGE SCALE GENOMIC DNA]</scope>
</reference>
<dbReference type="AlphaFoldDB" id="A0A484LC84"/>
<organism evidence="3 4">
    <name type="scientific">Cuscuta campestris</name>
    <dbReference type="NCBI Taxonomy" id="132261"/>
    <lineage>
        <taxon>Eukaryota</taxon>
        <taxon>Viridiplantae</taxon>
        <taxon>Streptophyta</taxon>
        <taxon>Embryophyta</taxon>
        <taxon>Tracheophyta</taxon>
        <taxon>Spermatophyta</taxon>
        <taxon>Magnoliopsida</taxon>
        <taxon>eudicotyledons</taxon>
        <taxon>Gunneridae</taxon>
        <taxon>Pentapetalae</taxon>
        <taxon>asterids</taxon>
        <taxon>lamiids</taxon>
        <taxon>Solanales</taxon>
        <taxon>Convolvulaceae</taxon>
        <taxon>Cuscuteae</taxon>
        <taxon>Cuscuta</taxon>
        <taxon>Cuscuta subgen. Grammica</taxon>
        <taxon>Cuscuta sect. Cleistogrammica</taxon>
    </lineage>
</organism>
<evidence type="ECO:0000256" key="1">
    <source>
        <dbReference type="PROSITE-ProRule" id="PRU00047"/>
    </source>
</evidence>
<dbReference type="Proteomes" id="UP000595140">
    <property type="component" value="Unassembled WGS sequence"/>
</dbReference>
<dbReference type="Gene3D" id="4.10.60.10">
    <property type="entry name" value="Zinc finger, CCHC-type"/>
    <property type="match status" value="1"/>
</dbReference>
<keyword evidence="1" id="KW-0863">Zinc-finger</keyword>
<evidence type="ECO:0000313" key="3">
    <source>
        <dbReference type="EMBL" id="VFQ74022.1"/>
    </source>
</evidence>
<evidence type="ECO:0000259" key="2">
    <source>
        <dbReference type="PROSITE" id="PS50158"/>
    </source>
</evidence>